<accession>A0A9W8LMA0</accession>
<dbReference type="Proteomes" id="UP001140217">
    <property type="component" value="Unassembled WGS sequence"/>
</dbReference>
<evidence type="ECO:0000313" key="2">
    <source>
        <dbReference type="EMBL" id="KAJ2786206.1"/>
    </source>
</evidence>
<feature type="compositionally biased region" description="Basic residues" evidence="1">
    <location>
        <begin position="204"/>
        <end position="219"/>
    </location>
</feature>
<feature type="region of interest" description="Disordered" evidence="1">
    <location>
        <begin position="1"/>
        <end position="32"/>
    </location>
</feature>
<dbReference type="OrthoDB" id="5589101at2759"/>
<proteinExistence type="predicted"/>
<dbReference type="AlphaFoldDB" id="A0A9W8LMA0"/>
<feature type="compositionally biased region" description="Low complexity" evidence="1">
    <location>
        <begin position="190"/>
        <end position="203"/>
    </location>
</feature>
<feature type="region of interest" description="Disordered" evidence="1">
    <location>
        <begin position="136"/>
        <end position="219"/>
    </location>
</feature>
<evidence type="ECO:0000256" key="1">
    <source>
        <dbReference type="SAM" id="MobiDB-lite"/>
    </source>
</evidence>
<dbReference type="EMBL" id="JANBUL010000003">
    <property type="protein sequence ID" value="KAJ2786206.1"/>
    <property type="molecule type" value="Genomic_DNA"/>
</dbReference>
<name>A0A9W8LMA0_9FUNG</name>
<gene>
    <name evidence="2" type="ORF">H4R18_000053</name>
</gene>
<sequence>MTTGMLSSGSPGSAPAKEATSLPAPATMPDNQLEPATVGQKLVWLLHYLNPLFYARLAQSLVSSVLESYWSAGNAEGHAGRQISAPVPADATAIDCGYERPAAGDVRVSHLPQVDLDHPVIPPIETSAFAANEALDEPAEAVPEPKAASPPSPASAELPYSDMAQETAQGPDTEPVDSTAQDPADDDDGNASAAADPAAAPKGTGKKGKRGKKGKGRTG</sequence>
<protein>
    <submittedName>
        <fullName evidence="2">Uncharacterized protein</fullName>
    </submittedName>
</protein>
<evidence type="ECO:0000313" key="3">
    <source>
        <dbReference type="Proteomes" id="UP001140217"/>
    </source>
</evidence>
<keyword evidence="3" id="KW-1185">Reference proteome</keyword>
<feature type="compositionally biased region" description="Polar residues" evidence="1">
    <location>
        <begin position="1"/>
        <end position="11"/>
    </location>
</feature>
<comment type="caution">
    <text evidence="2">The sequence shown here is derived from an EMBL/GenBank/DDBJ whole genome shotgun (WGS) entry which is preliminary data.</text>
</comment>
<organism evidence="2 3">
    <name type="scientific">Coemansia javaensis</name>
    <dbReference type="NCBI Taxonomy" id="2761396"/>
    <lineage>
        <taxon>Eukaryota</taxon>
        <taxon>Fungi</taxon>
        <taxon>Fungi incertae sedis</taxon>
        <taxon>Zoopagomycota</taxon>
        <taxon>Kickxellomycotina</taxon>
        <taxon>Kickxellomycetes</taxon>
        <taxon>Kickxellales</taxon>
        <taxon>Kickxellaceae</taxon>
        <taxon>Coemansia</taxon>
    </lineage>
</organism>
<reference evidence="2" key="1">
    <citation type="submission" date="2022-07" db="EMBL/GenBank/DDBJ databases">
        <title>Phylogenomic reconstructions and comparative analyses of Kickxellomycotina fungi.</title>
        <authorList>
            <person name="Reynolds N.K."/>
            <person name="Stajich J.E."/>
            <person name="Barry K."/>
            <person name="Grigoriev I.V."/>
            <person name="Crous P."/>
            <person name="Smith M.E."/>
        </authorList>
    </citation>
    <scope>NUCLEOTIDE SEQUENCE</scope>
    <source>
        <strain evidence="2">NBRC 105414</strain>
    </source>
</reference>